<protein>
    <submittedName>
        <fullName evidence="1">Uncharacterized protein</fullName>
    </submittedName>
</protein>
<evidence type="ECO:0000313" key="2">
    <source>
        <dbReference type="Proteomes" id="UP000177722"/>
    </source>
</evidence>
<comment type="caution">
    <text evidence="1">The sequence shown here is derived from an EMBL/GenBank/DDBJ whole genome shotgun (WGS) entry which is preliminary data.</text>
</comment>
<dbReference type="SUPFAM" id="SSF69304">
    <property type="entry name" value="Tricorn protease N-terminal domain"/>
    <property type="match status" value="1"/>
</dbReference>
<dbReference type="Proteomes" id="UP000177722">
    <property type="component" value="Unassembled WGS sequence"/>
</dbReference>
<name>A0A1G2U9Z3_9BACT</name>
<evidence type="ECO:0000313" key="1">
    <source>
        <dbReference type="EMBL" id="OHB05802.1"/>
    </source>
</evidence>
<reference evidence="1 2" key="1">
    <citation type="journal article" date="2016" name="Nat. Commun.">
        <title>Thousands of microbial genomes shed light on interconnected biogeochemical processes in an aquifer system.</title>
        <authorList>
            <person name="Anantharaman K."/>
            <person name="Brown C.T."/>
            <person name="Hug L.A."/>
            <person name="Sharon I."/>
            <person name="Castelle C.J."/>
            <person name="Probst A.J."/>
            <person name="Thomas B.C."/>
            <person name="Singh A."/>
            <person name="Wilkins M.J."/>
            <person name="Karaoz U."/>
            <person name="Brodie E.L."/>
            <person name="Williams K.H."/>
            <person name="Hubbard S.S."/>
            <person name="Banfield J.F."/>
        </authorList>
    </citation>
    <scope>NUCLEOTIDE SEQUENCE [LARGE SCALE GENOMIC DNA]</scope>
</reference>
<sequence length="369" mass="39900">MKKILIIFTILVLAGLAIWYWTKEKDIPLVETIMDGLPFGTAPTPSGVGVPTSGPAGASEETDGLLGGSTAKLVRISDTPVAGMVAFTKNGETLIRYVDRATGHIYDFDPRTREKTKITNQTLPKIYEAHFKSDGNTVLLRYLKNDSDTVENLSLVLTPPKSASTTLYTIASTLLRGYTGPVAINSPFTNWAFSEGNKVVAYMKPASTAPGYAYFVGTVGSLSKILGPLNGLVATINTAGNRVLYSYIEDGVTKLFSKNLTSGSVSEVLPETLADKCVWSVKETGVIFCGAPGGGVGGNEPENWYRGATSFSDNAWKLEVDTEIAQILVEPKSYIGVDIDIYQPKLSPNEDYLVFINKNDLSLWTLKLE</sequence>
<dbReference type="AlphaFoldDB" id="A0A1G2U9Z3"/>
<accession>A0A1G2U9Z3</accession>
<dbReference type="EMBL" id="MHWF01000013">
    <property type="protein sequence ID" value="OHB05802.1"/>
    <property type="molecule type" value="Genomic_DNA"/>
</dbReference>
<gene>
    <name evidence="1" type="ORF">A3B16_00405</name>
</gene>
<organism evidence="1 2">
    <name type="scientific">Candidatus Zambryskibacteria bacterium RIFCSPLOWO2_01_FULL_45_43</name>
    <dbReference type="NCBI Taxonomy" id="1802762"/>
    <lineage>
        <taxon>Bacteria</taxon>
        <taxon>Candidatus Zambryskiibacteriota</taxon>
    </lineage>
</organism>
<proteinExistence type="predicted"/>